<accession>A0ABW4JN79</accession>
<gene>
    <name evidence="1" type="ORF">ACFSB2_24830</name>
</gene>
<keyword evidence="2" id="KW-1185">Reference proteome</keyword>
<dbReference type="PANTHER" id="PTHR33677:SF3">
    <property type="entry name" value="COPPER-SENSING TRANSCRIPTIONAL REPRESSOR RICR"/>
    <property type="match status" value="1"/>
</dbReference>
<sequence length="92" mass="10462">MTHSYAAQKTDLLARLRRIEGQVRGVQKMLEENRYCVDVLTQLAAIEKATHMVAWSVLDAHTRGCVASAIQDKQAGSEKMDELMEIIRRFTK</sequence>
<dbReference type="Gene3D" id="1.20.58.1000">
    <property type="entry name" value="Metal-sensitive repressor, helix protomer"/>
    <property type="match status" value="1"/>
</dbReference>
<dbReference type="InterPro" id="IPR003735">
    <property type="entry name" value="Metal_Tscrpt_repr"/>
</dbReference>
<evidence type="ECO:0000313" key="1">
    <source>
        <dbReference type="EMBL" id="MFD1677894.1"/>
    </source>
</evidence>
<proteinExistence type="predicted"/>
<name>A0ABW4JN79_9BACL</name>
<evidence type="ECO:0000313" key="2">
    <source>
        <dbReference type="Proteomes" id="UP001597079"/>
    </source>
</evidence>
<dbReference type="RefSeq" id="WP_377945817.1">
    <property type="nucleotide sequence ID" value="NZ_JBHUCX010000099.1"/>
</dbReference>
<dbReference type="Pfam" id="PF02583">
    <property type="entry name" value="Trns_repr_metal"/>
    <property type="match status" value="1"/>
</dbReference>
<organism evidence="1 2">
    <name type="scientific">Alicyclobacillus fodiniaquatilis</name>
    <dbReference type="NCBI Taxonomy" id="1661150"/>
    <lineage>
        <taxon>Bacteria</taxon>
        <taxon>Bacillati</taxon>
        <taxon>Bacillota</taxon>
        <taxon>Bacilli</taxon>
        <taxon>Bacillales</taxon>
        <taxon>Alicyclobacillaceae</taxon>
        <taxon>Alicyclobacillus</taxon>
    </lineage>
</organism>
<dbReference type="Proteomes" id="UP001597079">
    <property type="component" value="Unassembled WGS sequence"/>
</dbReference>
<dbReference type="EMBL" id="JBHUCX010000099">
    <property type="protein sequence ID" value="MFD1677894.1"/>
    <property type="molecule type" value="Genomic_DNA"/>
</dbReference>
<protein>
    <submittedName>
        <fullName evidence="1">Metal-sensitive transcriptional regulator</fullName>
    </submittedName>
</protein>
<dbReference type="PANTHER" id="PTHR33677">
    <property type="entry name" value="TRANSCRIPTIONAL REPRESSOR FRMR-RELATED"/>
    <property type="match status" value="1"/>
</dbReference>
<dbReference type="CDD" id="cd10148">
    <property type="entry name" value="CsoR-like_DUF156"/>
    <property type="match status" value="1"/>
</dbReference>
<comment type="caution">
    <text evidence="1">The sequence shown here is derived from an EMBL/GenBank/DDBJ whole genome shotgun (WGS) entry which is preliminary data.</text>
</comment>
<dbReference type="InterPro" id="IPR038390">
    <property type="entry name" value="Metal_Tscrpt_repr_sf"/>
</dbReference>
<reference evidence="2" key="1">
    <citation type="journal article" date="2019" name="Int. J. Syst. Evol. Microbiol.">
        <title>The Global Catalogue of Microorganisms (GCM) 10K type strain sequencing project: providing services to taxonomists for standard genome sequencing and annotation.</title>
        <authorList>
            <consortium name="The Broad Institute Genomics Platform"/>
            <consortium name="The Broad Institute Genome Sequencing Center for Infectious Disease"/>
            <person name="Wu L."/>
            <person name="Ma J."/>
        </authorList>
    </citation>
    <scope>NUCLEOTIDE SEQUENCE [LARGE SCALE GENOMIC DNA]</scope>
    <source>
        <strain evidence="2">CGMCC 1.12286</strain>
    </source>
</reference>